<dbReference type="VEuPathDB" id="FungiDB:H257_08789"/>
<proteinExistence type="predicted"/>
<name>W4GE51_APHAT</name>
<feature type="compositionally biased region" description="Low complexity" evidence="1">
    <location>
        <begin position="93"/>
        <end position="105"/>
    </location>
</feature>
<evidence type="ECO:0000313" key="2">
    <source>
        <dbReference type="EMBL" id="ETV77344.1"/>
    </source>
</evidence>
<protein>
    <submittedName>
        <fullName evidence="2">Uncharacterized protein</fullName>
    </submittedName>
</protein>
<evidence type="ECO:0000256" key="1">
    <source>
        <dbReference type="SAM" id="MobiDB-lite"/>
    </source>
</evidence>
<feature type="region of interest" description="Disordered" evidence="1">
    <location>
        <begin position="73"/>
        <end position="110"/>
    </location>
</feature>
<feature type="region of interest" description="Disordered" evidence="1">
    <location>
        <begin position="312"/>
        <end position="334"/>
    </location>
</feature>
<dbReference type="AlphaFoldDB" id="W4GE51"/>
<dbReference type="EMBL" id="KI913133">
    <property type="protein sequence ID" value="ETV77344.1"/>
    <property type="molecule type" value="Genomic_DNA"/>
</dbReference>
<sequence>MSWKRNNAQALAPPNATAKPAGGSRKQPSNLKRKPRFNSAVYAPGATAVDDITSTVWRTHDPSTDPFAAAAWDHRSVSSSSSPMRASTKGRKSTTSTRSIGTQTTLHSPAGNAIALPSTAAAVHAATDDTSDWRHALNDVDMMPAETVDYLLQILTDRKLALQRLSTHERVVPAIENTSSMDIPSPPGHVEPPLPPLPPPRLKDASPSVVHVVTSTHSLIHDDDDMTEDDMTAITPRRSRSYEALVQLEAILETRHRQLMANGVLDDVRDNTSSPLVMTDIQSELYRIQHEPPLRPQRSQGDQTTPRALDLIESDGWTFDPKHEFDDFPGTKTK</sequence>
<organism evidence="2">
    <name type="scientific">Aphanomyces astaci</name>
    <name type="common">Crayfish plague agent</name>
    <dbReference type="NCBI Taxonomy" id="112090"/>
    <lineage>
        <taxon>Eukaryota</taxon>
        <taxon>Sar</taxon>
        <taxon>Stramenopiles</taxon>
        <taxon>Oomycota</taxon>
        <taxon>Saprolegniomycetes</taxon>
        <taxon>Saprolegniales</taxon>
        <taxon>Verrucalvaceae</taxon>
        <taxon>Aphanomyces</taxon>
    </lineage>
</organism>
<gene>
    <name evidence="2" type="ORF">H257_08789</name>
</gene>
<feature type="region of interest" description="Disordered" evidence="1">
    <location>
        <begin position="1"/>
        <end position="39"/>
    </location>
</feature>
<dbReference type="GeneID" id="20810785"/>
<reference evidence="2" key="1">
    <citation type="submission" date="2013-12" db="EMBL/GenBank/DDBJ databases">
        <title>The Genome Sequence of Aphanomyces astaci APO3.</title>
        <authorList>
            <consortium name="The Broad Institute Genomics Platform"/>
            <person name="Russ C."/>
            <person name="Tyler B."/>
            <person name="van West P."/>
            <person name="Dieguez-Uribeondo J."/>
            <person name="Young S.K."/>
            <person name="Zeng Q."/>
            <person name="Gargeya S."/>
            <person name="Fitzgerald M."/>
            <person name="Abouelleil A."/>
            <person name="Alvarado L."/>
            <person name="Chapman S.B."/>
            <person name="Gainer-Dewar J."/>
            <person name="Goldberg J."/>
            <person name="Griggs A."/>
            <person name="Gujja S."/>
            <person name="Hansen M."/>
            <person name="Howarth C."/>
            <person name="Imamovic A."/>
            <person name="Ireland A."/>
            <person name="Larimer J."/>
            <person name="McCowan C."/>
            <person name="Murphy C."/>
            <person name="Pearson M."/>
            <person name="Poon T.W."/>
            <person name="Priest M."/>
            <person name="Roberts A."/>
            <person name="Saif S."/>
            <person name="Shea T."/>
            <person name="Sykes S."/>
            <person name="Wortman J."/>
            <person name="Nusbaum C."/>
            <person name="Birren B."/>
        </authorList>
    </citation>
    <scope>NUCLEOTIDE SEQUENCE [LARGE SCALE GENOMIC DNA]</scope>
    <source>
        <strain evidence="2">APO3</strain>
    </source>
</reference>
<dbReference type="RefSeq" id="XP_009833131.1">
    <property type="nucleotide sequence ID" value="XM_009834829.1"/>
</dbReference>
<dbReference type="OrthoDB" id="164705at2759"/>
<accession>W4GE51</accession>